<dbReference type="Gene3D" id="2.60.40.10">
    <property type="entry name" value="Immunoglobulins"/>
    <property type="match status" value="8"/>
</dbReference>
<reference evidence="2 3" key="1">
    <citation type="submission" date="2012-04" db="EMBL/GenBank/DDBJ databases">
        <title>Improved High-Quality Draft sequence of Leptothrix ochracea L12.</title>
        <authorList>
            <consortium name="US DOE Joint Genome Institute"/>
            <person name="Lucas S."/>
            <person name="Han J."/>
            <person name="Lapidus A."/>
            <person name="Cheng J.-F."/>
            <person name="Goodwin L."/>
            <person name="Pitluck S."/>
            <person name="Peters L."/>
            <person name="Zeytun A."/>
            <person name="Detter J.C."/>
            <person name="Han C."/>
            <person name="Tapia R."/>
            <person name="Land M."/>
            <person name="Hauser L."/>
            <person name="Kyrpides N."/>
            <person name="Ivanova N."/>
            <person name="Pagani I."/>
            <person name="Stepanauskas R."/>
            <person name="Masland D."/>
            <person name="Poulton N."/>
            <person name="Emerson D."/>
            <person name="Fleming E."/>
            <person name="Woyke T."/>
        </authorList>
    </citation>
    <scope>NUCLEOTIDE SEQUENCE [LARGE SCALE GENOMIC DNA]</scope>
    <source>
        <strain evidence="2 3">L12</strain>
    </source>
</reference>
<feature type="region of interest" description="Disordered" evidence="1">
    <location>
        <begin position="1"/>
        <end position="40"/>
    </location>
</feature>
<dbReference type="InterPro" id="IPR036278">
    <property type="entry name" value="Sialidase_sf"/>
</dbReference>
<dbReference type="Proteomes" id="UP000053899">
    <property type="component" value="Unassembled WGS sequence"/>
</dbReference>
<dbReference type="OrthoDB" id="6091599at2"/>
<evidence type="ECO:0000313" key="3">
    <source>
        <dbReference type="Proteomes" id="UP000053899"/>
    </source>
</evidence>
<proteinExistence type="predicted"/>
<dbReference type="HOGENOM" id="CLU_237437_0_0_4"/>
<dbReference type="RefSeq" id="WP_009453233.1">
    <property type="nucleotide sequence ID" value="NZ_JH660671.1"/>
</dbReference>
<keyword evidence="3" id="KW-1185">Reference proteome</keyword>
<gene>
    <name evidence="2" type="ORF">LepocDRAFT_00004060</name>
</gene>
<evidence type="ECO:0000256" key="1">
    <source>
        <dbReference type="SAM" id="MobiDB-lite"/>
    </source>
</evidence>
<accession>I4Z630</accession>
<protein>
    <recommendedName>
        <fullName evidence="4">Ig-like domain-containing protein</fullName>
    </recommendedName>
</protein>
<sequence length="1827" mass="183227">MNESTVNPSVMPAIGPTQQGAGVNHGGLSITPQRHEGHPTAAVTPAPLAHRFGQAPDTEGTEEDSIATNAVETVETLDEDTFGADISDGTEAFDPGTMGHESSGREDTLRYSALHEPAMMLTAADATFIASDPAPLALAQPMEYLGSSAAASGGSDAGAAAVGSTAMGELMPMLGAVTFGVIAATSANNATQAQTPNPSPTATGTAPPLVFSISHAAGTPHVMVVDVTLPSTMVAGQTLTFSVAQGNAVLETVNYVLTQTDINAGSITKFLGSNNLSDSNYQISVNQAGTTALASNTSTFHLDVTAPSAPQLNLSPNGNGTTVNVSLPIDAVVGDSLTLTLRDQTGSAVQTVTQAVTALNLSTHTLQLSLNTGALPANTSYQALANLTDVSGNVSINSTPISMTTPGAPTPGITLTQDSGTPGDRITNQAGISLSGVLSSGVVEYSVDGGAWTSVYTAPTQNGNHTVQVRQFDTNTGHVSNPGSLSFTLDTLAPAALIPVLANGANGLTNSAALAALTPEVGALLEYRVDGGAWASSYTAPTGDIAHTVDVRQTDAAGNISAWFTLSFTLDTVAPASVTPTLANGATTLTNNAALTALSATEVGATVEYRVDGGAWGAYTAPSAQGAHTVEARQVDAAGNASAASAPLAFTLDTQAPVAPGVALSNGNPAGSTTNNGSVSVTGIEAGATVEYQINASGTWLPLVADAQGAYNVPSPTVPGLSYTIDVRQTDAAGNVSTTVGSINFALAGAGSAPTVGLVNDTGVVGDAITSVGQLQITPAADTAPNSTVQEFSTDGGQTWSTSFTPTSNAVNVVEVRYNNPSDTTGNSATLPASFTFTLDTQVVAPTLSLQTGTSALTNSSAVTLGGIEAGASVEYSTDGATWTAQQPVATQGSNTLYVRQTDVAGNVSAASTALSFNLDSVAPTAPVVVLTNGATTLTNNAALAALTGVEAGALLEYRVDGGAWASSYTAPTANAAHTVDVRQTDAAGNVSPTSSLSFTLDTLAPAALTPVLANGANGLTNSAALAALTPEVGALLEYRVDGGAWASSYTAPTANAAHTVDVRQTDAAGNVSPTSSLSFTLDTVAPAALGLALALANGANGLTNSAALAALTPEVGALLEYRVDGGAWASSYTAPTANAAHTVDVRQTDAAGNVSLASTPLAFTLDTVAPVALTVALLTDSADATAAPAVFGAQIADKLTNDPTANFVPETAGNLVEYSVDGINNWQPLSALAPGVLADGAYNLFVRETDAAGNVTTSATGTYSFTLDTVSTAPTLALNAPILAGGVTYSQTGSFWDPLGGLLTGGTSTSTITDLHPSTEHYTYTDATTGTPITTDLLGMQNYLLTLGGLINQTTGIGIPVSVTVTQTDAAGNASAPSAPLSFTFDNMTPLPVVGLATDSGRLNDVTTNQPTFSLLATEAQTTEAYSFDGMTWTSIPTLVNGTFTPTGLPIPAQVATPTAVPFWVQQTDATGNVGTFMTTFMVDNFVAAPTVQATDSTGALVGSGTLVSSGTLTLTGETSLAPTYQVSTDSGITWVDSSIYTPTAMGANNILVHQIDDAGNISAATTFNLNLQGTVTNVTTGLSSAEAAGVSPFITLPTMSLTDSGIAGDHITSNATVTLNAANLGGNVDTLSYSLNGGLWTAYTPGSSLPAVEGLNSLLVKESVQSGAIGTLATHETPIIPMSFTLDTVFPTAGATANNIAELYTSASSGLSTAVVRVTYSEAVSVNAATLNFSGGGAAGGYTSQVVTSGASLDGAVSLGVQVDGSTVIEVRLAETTLHAFTTAQVVPSVSLLITDLAGNQATVPIAVTNNPAPVFADWNLGMLP</sequence>
<dbReference type="SUPFAM" id="SSF50939">
    <property type="entry name" value="Sialidases"/>
    <property type="match status" value="1"/>
</dbReference>
<name>I4Z630_9BURK</name>
<evidence type="ECO:0000313" key="2">
    <source>
        <dbReference type="EMBL" id="EIM31672.1"/>
    </source>
</evidence>
<dbReference type="InterPro" id="IPR013783">
    <property type="entry name" value="Ig-like_fold"/>
</dbReference>
<evidence type="ECO:0008006" key="4">
    <source>
        <dbReference type="Google" id="ProtNLM"/>
    </source>
</evidence>
<organism evidence="2 3">
    <name type="scientific">Leptothrix ochracea L12</name>
    <dbReference type="NCBI Taxonomy" id="735332"/>
    <lineage>
        <taxon>Bacteria</taxon>
        <taxon>Pseudomonadati</taxon>
        <taxon>Pseudomonadota</taxon>
        <taxon>Betaproteobacteria</taxon>
        <taxon>Burkholderiales</taxon>
        <taxon>Sphaerotilaceae</taxon>
        <taxon>Leptothrix</taxon>
    </lineage>
</organism>
<dbReference type="EMBL" id="JH660671">
    <property type="protein sequence ID" value="EIM31672.1"/>
    <property type="molecule type" value="Genomic_DNA"/>
</dbReference>
<feature type="region of interest" description="Disordered" evidence="1">
    <location>
        <begin position="83"/>
        <end position="105"/>
    </location>
</feature>
<dbReference type="GeneID" id="92352067"/>